<organism evidence="1 2">
    <name type="scientific">Melastoma candidum</name>
    <dbReference type="NCBI Taxonomy" id="119954"/>
    <lineage>
        <taxon>Eukaryota</taxon>
        <taxon>Viridiplantae</taxon>
        <taxon>Streptophyta</taxon>
        <taxon>Embryophyta</taxon>
        <taxon>Tracheophyta</taxon>
        <taxon>Spermatophyta</taxon>
        <taxon>Magnoliopsida</taxon>
        <taxon>eudicotyledons</taxon>
        <taxon>Gunneridae</taxon>
        <taxon>Pentapetalae</taxon>
        <taxon>rosids</taxon>
        <taxon>malvids</taxon>
        <taxon>Myrtales</taxon>
        <taxon>Melastomataceae</taxon>
        <taxon>Melastomatoideae</taxon>
        <taxon>Melastomateae</taxon>
        <taxon>Melastoma</taxon>
    </lineage>
</organism>
<comment type="caution">
    <text evidence="1">The sequence shown here is derived from an EMBL/GenBank/DDBJ whole genome shotgun (WGS) entry which is preliminary data.</text>
</comment>
<reference evidence="2" key="1">
    <citation type="journal article" date="2023" name="Front. Plant Sci.">
        <title>Chromosomal-level genome assembly of Melastoma candidum provides insights into trichome evolution.</title>
        <authorList>
            <person name="Zhong Y."/>
            <person name="Wu W."/>
            <person name="Sun C."/>
            <person name="Zou P."/>
            <person name="Liu Y."/>
            <person name="Dai S."/>
            <person name="Zhou R."/>
        </authorList>
    </citation>
    <scope>NUCLEOTIDE SEQUENCE [LARGE SCALE GENOMIC DNA]</scope>
</reference>
<proteinExistence type="predicted"/>
<evidence type="ECO:0000313" key="1">
    <source>
        <dbReference type="EMBL" id="KAI4377531.1"/>
    </source>
</evidence>
<gene>
    <name evidence="1" type="ORF">MLD38_015138</name>
</gene>
<protein>
    <submittedName>
        <fullName evidence="1">Uncharacterized protein</fullName>
    </submittedName>
</protein>
<dbReference type="Proteomes" id="UP001057402">
    <property type="component" value="Chromosome 4"/>
</dbReference>
<evidence type="ECO:0000313" key="2">
    <source>
        <dbReference type="Proteomes" id="UP001057402"/>
    </source>
</evidence>
<dbReference type="EMBL" id="CM042883">
    <property type="protein sequence ID" value="KAI4377531.1"/>
    <property type="molecule type" value="Genomic_DNA"/>
</dbReference>
<sequence>MQQQQQAFCFPSPSPNPSASATALLQRATMMGTTANNDSSPLLASRSRAEHESIDLLQDMDMDMNMTATMMMGSIPAEAGLGFGGSSSVDGILDPKGGVAGGSKGATRDFLNLSRGFPLPPQRKVDLMGLRSRDIGVQMQEEDQGGNDQHQHHIWFTE</sequence>
<accession>A0ACB9RH07</accession>
<name>A0ACB9RH07_9MYRT</name>
<keyword evidence="2" id="KW-1185">Reference proteome</keyword>